<keyword evidence="5" id="KW-0067">ATP-binding</keyword>
<dbReference type="Gene3D" id="3.40.980.20">
    <property type="entry name" value="Four-carbon acid sugar kinase, nucleotide binding domain"/>
    <property type="match status" value="1"/>
</dbReference>
<proteinExistence type="inferred from homology"/>
<evidence type="ECO:0000256" key="1">
    <source>
        <dbReference type="ARBA" id="ARBA00005715"/>
    </source>
</evidence>
<feature type="domain" description="Four-carbon acid sugar kinase nucleotide binding" evidence="8">
    <location>
        <begin position="243"/>
        <end position="364"/>
    </location>
</feature>
<dbReference type="EMBL" id="JABFTQ010000005">
    <property type="protein sequence ID" value="MCE8046963.1"/>
    <property type="molecule type" value="Genomic_DNA"/>
</dbReference>
<dbReference type="GO" id="GO:0016301">
    <property type="term" value="F:kinase activity"/>
    <property type="evidence" value="ECO:0007669"/>
    <property type="project" value="UniProtKB-KW"/>
</dbReference>
<comment type="similarity">
    <text evidence="1">Belongs to the four-carbon acid sugar kinase family.</text>
</comment>
<evidence type="ECO:0000259" key="7">
    <source>
        <dbReference type="Pfam" id="PF07005"/>
    </source>
</evidence>
<reference evidence="9 10" key="1">
    <citation type="journal article" date="2021" name="Front. Microbiol.">
        <title>Aerobic Denitrification and Heterotrophic Sulfur Oxidation in the Genus Halomonas Revealed by Six Novel Species Characterizations and Genome-Based Analysis.</title>
        <authorList>
            <person name="Wang L."/>
            <person name="Shao Z."/>
        </authorList>
    </citation>
    <scope>NUCLEOTIDE SEQUENCE [LARGE SCALE GENOMIC DNA]</scope>
    <source>
        <strain evidence="9 10">MCCC 1A05748</strain>
    </source>
</reference>
<protein>
    <submittedName>
        <fullName evidence="9">Four-carbon acid sugar kinase family protein</fullName>
    </submittedName>
</protein>
<evidence type="ECO:0000256" key="6">
    <source>
        <dbReference type="ARBA" id="ARBA00023277"/>
    </source>
</evidence>
<evidence type="ECO:0000256" key="4">
    <source>
        <dbReference type="ARBA" id="ARBA00022777"/>
    </source>
</evidence>
<evidence type="ECO:0000256" key="3">
    <source>
        <dbReference type="ARBA" id="ARBA00022741"/>
    </source>
</evidence>
<accession>A0ABS9B505</accession>
<dbReference type="Proteomes" id="UP001320154">
    <property type="component" value="Unassembled WGS sequence"/>
</dbReference>
<dbReference type="Pfam" id="PF17042">
    <property type="entry name" value="NBD_C"/>
    <property type="match status" value="1"/>
</dbReference>
<evidence type="ECO:0000259" key="8">
    <source>
        <dbReference type="Pfam" id="PF17042"/>
    </source>
</evidence>
<evidence type="ECO:0000256" key="5">
    <source>
        <dbReference type="ARBA" id="ARBA00022840"/>
    </source>
</evidence>
<dbReference type="InterPro" id="IPR042213">
    <property type="entry name" value="NBD_C_sf"/>
</dbReference>
<dbReference type="Pfam" id="PF07005">
    <property type="entry name" value="SBD_N"/>
    <property type="match status" value="1"/>
</dbReference>
<name>A0ABS9B505_9GAMM</name>
<evidence type="ECO:0000313" key="10">
    <source>
        <dbReference type="Proteomes" id="UP001320154"/>
    </source>
</evidence>
<keyword evidence="3" id="KW-0547">Nucleotide-binding</keyword>
<evidence type="ECO:0000313" key="9">
    <source>
        <dbReference type="EMBL" id="MCE8046963.1"/>
    </source>
</evidence>
<dbReference type="InterPro" id="IPR031475">
    <property type="entry name" value="NBD_C"/>
</dbReference>
<keyword evidence="10" id="KW-1185">Reference proteome</keyword>
<dbReference type="Gene3D" id="3.40.50.10840">
    <property type="entry name" value="Putative sugar-binding, N-terminal domain"/>
    <property type="match status" value="1"/>
</dbReference>
<organism evidence="9 10">
    <name type="scientific">Billgrantia desiderata</name>
    <dbReference type="NCBI Taxonomy" id="52021"/>
    <lineage>
        <taxon>Bacteria</taxon>
        <taxon>Pseudomonadati</taxon>
        <taxon>Pseudomonadota</taxon>
        <taxon>Gammaproteobacteria</taxon>
        <taxon>Oceanospirillales</taxon>
        <taxon>Halomonadaceae</taxon>
        <taxon>Billgrantia</taxon>
    </lineage>
</organism>
<dbReference type="SUPFAM" id="SSF142764">
    <property type="entry name" value="YgbK-like"/>
    <property type="match status" value="1"/>
</dbReference>
<dbReference type="RefSeq" id="WP_191224637.1">
    <property type="nucleotide sequence ID" value="NZ_JAAQTN010000043.1"/>
</dbReference>
<keyword evidence="4 9" id="KW-0418">Kinase</keyword>
<dbReference type="InterPro" id="IPR010737">
    <property type="entry name" value="4-carb_acid_sugar_kinase_N"/>
</dbReference>
<gene>
    <name evidence="9" type="ORF">HOP60_09505</name>
</gene>
<feature type="domain" description="Four-carbon acid sugar kinase N-terminal" evidence="7">
    <location>
        <begin position="7"/>
        <end position="140"/>
    </location>
</feature>
<sequence length="382" mass="39844">MSRCRVAIVADDLTGALDAAAPFAARGAQTRVVIAPERLEAALSAWGEAPPEVIAVNTESRHLSAAEAAERVAAVTRRLAPLDPGVWFKKVDSTLRGQVVAESLAMRDVVPRRLLVAPAVPAQGRTVREGRVWVEEEPLGGSLDRVFAAAGVPLVRHARPCDAPLPEGDCVADTASDRELACLYDAVLRAPGYWLLVGAAGLATAVAQRCFGLLRAAPCPLAGVERVLYALGSRAQRTLEQERRLREHEPALARLTALKGGDQAATAVLLTPGADDGTALAPSQMAAAMGEAAARAVSRWPQVATGLLFLSGGDIAVAVLSRLGATTIAVEAEWAPGIALGRLEGAPQRLVMTKAGGFGDPDLLVRLHDRLGLESASSLSTS</sequence>
<dbReference type="InterPro" id="IPR037051">
    <property type="entry name" value="4-carb_acid_sugar_kinase_N_sf"/>
</dbReference>
<keyword evidence="6" id="KW-0119">Carbohydrate metabolism</keyword>
<keyword evidence="2" id="KW-0808">Transferase</keyword>
<evidence type="ECO:0000256" key="2">
    <source>
        <dbReference type="ARBA" id="ARBA00022679"/>
    </source>
</evidence>
<comment type="caution">
    <text evidence="9">The sequence shown here is derived from an EMBL/GenBank/DDBJ whole genome shotgun (WGS) entry which is preliminary data.</text>
</comment>